<comment type="caution">
    <text evidence="2">The sequence shown here is derived from an EMBL/GenBank/DDBJ whole genome shotgun (WGS) entry which is preliminary data.</text>
</comment>
<accession>A0A813F8K4</accession>
<sequence length="501" mass="55157">LQRELLDCGSHLGSWEQGLRLLEQLQAAGLRPLPQDLSAAERKVLQGDRPRCAWVASVETLQQARDTTPRPDDACFGAALQACTDRSCWESALQIHAGVGRRRLMPDDVLLSMAIKACEAGQQWRSALATMTTCRQEAGFVYAAARSATIGAMQSADRSVKDLWQRALGMHSSFSEHFKRPPDAHSYTAAMESCAGGGQWQMAAELMRQLHSATSPFQRRDDESLAVGSGLTLQACAEANRWREALVLLVDVQVRRLQAHIAMYDAALASCETGPQSKGDVNEGLWQLAANLLTLARRQGIRSNPFMLRAAVSACKQAKAWEQALRLLQEALASSTCPHDSHYTAALAACERASSWRWSSTFHLRQTLEMDNQGVSDLATCTLPFGSLWMITRDPALAKLIYDKNVCNLDCTGIDAPAALLQWCVDIWLAIATAEIEPHITEAALDVCIRVIGVMNVDDRRIFASEWSETILDSVFICVDRVLRKDISKDYQNAQLSLAVA</sequence>
<evidence type="ECO:0008006" key="4">
    <source>
        <dbReference type="Google" id="ProtNLM"/>
    </source>
</evidence>
<protein>
    <recommendedName>
        <fullName evidence="4">Pentatricopeptide repeat-containing protein, chloroplastic</fullName>
    </recommendedName>
</protein>
<evidence type="ECO:0000256" key="1">
    <source>
        <dbReference type="ARBA" id="ARBA00022737"/>
    </source>
</evidence>
<name>A0A813F8K4_POLGL</name>
<keyword evidence="3" id="KW-1185">Reference proteome</keyword>
<organism evidence="2 3">
    <name type="scientific">Polarella glacialis</name>
    <name type="common">Dinoflagellate</name>
    <dbReference type="NCBI Taxonomy" id="89957"/>
    <lineage>
        <taxon>Eukaryota</taxon>
        <taxon>Sar</taxon>
        <taxon>Alveolata</taxon>
        <taxon>Dinophyceae</taxon>
        <taxon>Suessiales</taxon>
        <taxon>Suessiaceae</taxon>
        <taxon>Polarella</taxon>
    </lineage>
</organism>
<dbReference type="Gene3D" id="1.25.40.10">
    <property type="entry name" value="Tetratricopeptide repeat domain"/>
    <property type="match status" value="2"/>
</dbReference>
<keyword evidence="1" id="KW-0677">Repeat</keyword>
<dbReference type="EMBL" id="CAJNNV010024245">
    <property type="protein sequence ID" value="CAE8609144.1"/>
    <property type="molecule type" value="Genomic_DNA"/>
</dbReference>
<evidence type="ECO:0000313" key="2">
    <source>
        <dbReference type="EMBL" id="CAE8609144.1"/>
    </source>
</evidence>
<reference evidence="2" key="1">
    <citation type="submission" date="2021-02" db="EMBL/GenBank/DDBJ databases">
        <authorList>
            <person name="Dougan E. K."/>
            <person name="Rhodes N."/>
            <person name="Thang M."/>
            <person name="Chan C."/>
        </authorList>
    </citation>
    <scope>NUCLEOTIDE SEQUENCE</scope>
</reference>
<dbReference type="AlphaFoldDB" id="A0A813F8K4"/>
<dbReference type="InterPro" id="IPR011990">
    <property type="entry name" value="TPR-like_helical_dom_sf"/>
</dbReference>
<dbReference type="PANTHER" id="PTHR47936:SF1">
    <property type="entry name" value="PENTATRICOPEPTIDE REPEAT-CONTAINING PROTEIN GUN1, CHLOROPLASTIC"/>
    <property type="match status" value="1"/>
</dbReference>
<feature type="non-terminal residue" evidence="2">
    <location>
        <position position="1"/>
    </location>
</feature>
<proteinExistence type="predicted"/>
<dbReference type="PANTHER" id="PTHR47936">
    <property type="entry name" value="PPR_LONG DOMAIN-CONTAINING PROTEIN"/>
    <property type="match status" value="1"/>
</dbReference>
<gene>
    <name evidence="2" type="ORF">PGLA1383_LOCUS26971</name>
</gene>
<evidence type="ECO:0000313" key="3">
    <source>
        <dbReference type="Proteomes" id="UP000654075"/>
    </source>
</evidence>
<dbReference type="Proteomes" id="UP000654075">
    <property type="component" value="Unassembled WGS sequence"/>
</dbReference>